<evidence type="ECO:0000313" key="2">
    <source>
        <dbReference type="EMBL" id="MEJ5020218.1"/>
    </source>
</evidence>
<protein>
    <submittedName>
        <fullName evidence="2">Uncharacterized protein</fullName>
    </submittedName>
</protein>
<dbReference type="RefSeq" id="WP_181153341.1">
    <property type="nucleotide sequence ID" value="NZ_JBBGZH010000001.1"/>
</dbReference>
<keyword evidence="3" id="KW-1185">Reference proteome</keyword>
<comment type="caution">
    <text evidence="2">The sequence shown here is derived from an EMBL/GenBank/DDBJ whole genome shotgun (WGS) entry which is preliminary data.</text>
</comment>
<name>A0ABU8PD91_9HYPH</name>
<evidence type="ECO:0000256" key="1">
    <source>
        <dbReference type="SAM" id="MobiDB-lite"/>
    </source>
</evidence>
<sequence length="54" mass="6311">MLTGLKEKLVSSEAVAEAIRAYAEEMNRLNRDRRTQAETAARRWRRSPRLLPEL</sequence>
<evidence type="ECO:0000313" key="3">
    <source>
        <dbReference type="Proteomes" id="UP001375812"/>
    </source>
</evidence>
<reference evidence="2 3" key="1">
    <citation type="submission" date="2023-12" db="EMBL/GenBank/DDBJ databases">
        <title>Gut-associated functions are favored during microbiome assembly across C. elegans life.</title>
        <authorList>
            <person name="Zimmermann J."/>
        </authorList>
    </citation>
    <scope>NUCLEOTIDE SEQUENCE [LARGE SCALE GENOMIC DNA]</scope>
    <source>
        <strain evidence="2 3">MYb71</strain>
    </source>
</reference>
<proteinExistence type="predicted"/>
<accession>A0ABU8PD91</accession>
<organism evidence="2 3">
    <name type="scientific">Ochrobactrum vermis</name>
    <dbReference type="NCBI Taxonomy" id="1827297"/>
    <lineage>
        <taxon>Bacteria</taxon>
        <taxon>Pseudomonadati</taxon>
        <taxon>Pseudomonadota</taxon>
        <taxon>Alphaproteobacteria</taxon>
        <taxon>Hyphomicrobiales</taxon>
        <taxon>Brucellaceae</taxon>
        <taxon>Brucella/Ochrobactrum group</taxon>
        <taxon>Ochrobactrum</taxon>
    </lineage>
</organism>
<feature type="region of interest" description="Disordered" evidence="1">
    <location>
        <begin position="31"/>
        <end position="54"/>
    </location>
</feature>
<dbReference type="EMBL" id="JBBGZH010000001">
    <property type="protein sequence ID" value="MEJ5020218.1"/>
    <property type="molecule type" value="Genomic_DNA"/>
</dbReference>
<gene>
    <name evidence="2" type="ORF">WH297_10780</name>
</gene>
<dbReference type="Proteomes" id="UP001375812">
    <property type="component" value="Unassembled WGS sequence"/>
</dbReference>